<evidence type="ECO:0000313" key="4">
    <source>
        <dbReference type="Proteomes" id="UP001234989"/>
    </source>
</evidence>
<feature type="transmembrane region" description="Helical" evidence="1">
    <location>
        <begin position="41"/>
        <end position="64"/>
    </location>
</feature>
<feature type="non-terminal residue" evidence="3">
    <location>
        <position position="1"/>
    </location>
</feature>
<reference evidence="3" key="1">
    <citation type="submission" date="2023-08" db="EMBL/GenBank/DDBJ databases">
        <title>A de novo genome assembly of Solanum verrucosum Schlechtendal, a Mexican diploid species geographically isolated from the other diploid A-genome species in potato relatives.</title>
        <authorList>
            <person name="Hosaka K."/>
        </authorList>
    </citation>
    <scope>NUCLEOTIDE SEQUENCE</scope>
    <source>
        <tissue evidence="3">Young leaves</tissue>
    </source>
</reference>
<accession>A0AAF0UYW1</accession>
<feature type="transmembrane region" description="Helical" evidence="1">
    <location>
        <begin position="84"/>
        <end position="102"/>
    </location>
</feature>
<keyword evidence="1" id="KW-0472">Membrane</keyword>
<dbReference type="Pfam" id="PF13966">
    <property type="entry name" value="zf-RVT"/>
    <property type="match status" value="1"/>
</dbReference>
<keyword evidence="1" id="KW-0812">Transmembrane</keyword>
<keyword evidence="1" id="KW-1133">Transmembrane helix</keyword>
<dbReference type="EMBL" id="CP133622">
    <property type="protein sequence ID" value="WMV55300.1"/>
    <property type="molecule type" value="Genomic_DNA"/>
</dbReference>
<proteinExistence type="predicted"/>
<organism evidence="3 4">
    <name type="scientific">Solanum verrucosum</name>
    <dbReference type="NCBI Taxonomy" id="315347"/>
    <lineage>
        <taxon>Eukaryota</taxon>
        <taxon>Viridiplantae</taxon>
        <taxon>Streptophyta</taxon>
        <taxon>Embryophyta</taxon>
        <taxon>Tracheophyta</taxon>
        <taxon>Spermatophyta</taxon>
        <taxon>Magnoliopsida</taxon>
        <taxon>eudicotyledons</taxon>
        <taxon>Gunneridae</taxon>
        <taxon>Pentapetalae</taxon>
        <taxon>asterids</taxon>
        <taxon>lamiids</taxon>
        <taxon>Solanales</taxon>
        <taxon>Solanaceae</taxon>
        <taxon>Solanoideae</taxon>
        <taxon>Solaneae</taxon>
        <taxon>Solanum</taxon>
    </lineage>
</organism>
<name>A0AAF0UYW1_SOLVR</name>
<dbReference type="Proteomes" id="UP001234989">
    <property type="component" value="Chromosome 11"/>
</dbReference>
<evidence type="ECO:0000313" key="3">
    <source>
        <dbReference type="EMBL" id="WMV55300.1"/>
    </source>
</evidence>
<evidence type="ECO:0000256" key="1">
    <source>
        <dbReference type="SAM" id="Phobius"/>
    </source>
</evidence>
<protein>
    <recommendedName>
        <fullName evidence="2">Reverse transcriptase zinc-binding domain-containing protein</fullName>
    </recommendedName>
</protein>
<sequence length="123" mass="14300">AFCWLALKNACSTQDNLSKRRFQLANRCYLCNCSSETANHMFIHCLVATDLWFMFLSLFGLQWVKPSNIREVFVSWILGKLRNLLRRSGLWFLLLFCGVYGLKGIKDVLMVHQLQALDLRPNV</sequence>
<dbReference type="AlphaFoldDB" id="A0AAF0UYW1"/>
<evidence type="ECO:0000259" key="2">
    <source>
        <dbReference type="Pfam" id="PF13966"/>
    </source>
</evidence>
<keyword evidence="4" id="KW-1185">Reference proteome</keyword>
<feature type="domain" description="Reverse transcriptase zinc-binding" evidence="2">
    <location>
        <begin position="2"/>
        <end position="52"/>
    </location>
</feature>
<gene>
    <name evidence="3" type="ORF">MTR67_048685</name>
</gene>
<dbReference type="InterPro" id="IPR026960">
    <property type="entry name" value="RVT-Znf"/>
</dbReference>